<dbReference type="InterPro" id="IPR001030">
    <property type="entry name" value="Acoase/IPM_deHydtase_lsu_aba"/>
</dbReference>
<evidence type="ECO:0000256" key="1">
    <source>
        <dbReference type="ARBA" id="ARBA00001966"/>
    </source>
</evidence>
<dbReference type="Pfam" id="PF00694">
    <property type="entry name" value="Aconitase_C"/>
    <property type="match status" value="1"/>
</dbReference>
<feature type="domain" description="Aconitase A/isopropylmalate dehydratase small subunit swivel" evidence="8">
    <location>
        <begin position="519"/>
        <end position="577"/>
    </location>
</feature>
<dbReference type="Gene3D" id="3.30.499.10">
    <property type="entry name" value="Aconitase, domain 3"/>
    <property type="match status" value="2"/>
</dbReference>
<dbReference type="Pfam" id="PF00330">
    <property type="entry name" value="Aconitase"/>
    <property type="match status" value="2"/>
</dbReference>
<feature type="domain" description="Aconitase/3-isopropylmalate dehydratase large subunit alpha/beta/alpha" evidence="7">
    <location>
        <begin position="284"/>
        <end position="407"/>
    </location>
</feature>
<dbReference type="AlphaFoldDB" id="A0A4R6PXP7"/>
<dbReference type="PROSITE" id="PS01244">
    <property type="entry name" value="ACONITASE_2"/>
    <property type="match status" value="1"/>
</dbReference>
<dbReference type="PANTHER" id="PTHR43160">
    <property type="entry name" value="ACONITATE HYDRATASE B"/>
    <property type="match status" value="1"/>
</dbReference>
<protein>
    <submittedName>
        <fullName evidence="9">Aconitase</fullName>
    </submittedName>
</protein>
<dbReference type="GO" id="GO:0046872">
    <property type="term" value="F:metal ion binding"/>
    <property type="evidence" value="ECO:0007669"/>
    <property type="project" value="UniProtKB-KW"/>
</dbReference>
<dbReference type="InterPro" id="IPR018136">
    <property type="entry name" value="Aconitase_4Fe-4S_BS"/>
</dbReference>
<dbReference type="EMBL" id="SNXO01000044">
    <property type="protein sequence ID" value="TDP49826.1"/>
    <property type="molecule type" value="Genomic_DNA"/>
</dbReference>
<comment type="cofactor">
    <cofactor evidence="1">
        <name>[4Fe-4S] cluster</name>
        <dbReference type="ChEBI" id="CHEBI:49883"/>
    </cofactor>
</comment>
<comment type="caution">
    <text evidence="9">The sequence shown here is derived from an EMBL/GenBank/DDBJ whole genome shotgun (WGS) entry which is preliminary data.</text>
</comment>
<dbReference type="SUPFAM" id="SSF53732">
    <property type="entry name" value="Aconitase iron-sulfur domain"/>
    <property type="match status" value="1"/>
</dbReference>
<evidence type="ECO:0000256" key="4">
    <source>
        <dbReference type="ARBA" id="ARBA00022723"/>
    </source>
</evidence>
<dbReference type="InterPro" id="IPR015928">
    <property type="entry name" value="Aconitase/3IPM_dehydase_swvl"/>
</dbReference>
<dbReference type="NCBIfam" id="NF005558">
    <property type="entry name" value="PRK07229.1"/>
    <property type="match status" value="1"/>
</dbReference>
<evidence type="ECO:0000259" key="7">
    <source>
        <dbReference type="Pfam" id="PF00330"/>
    </source>
</evidence>
<dbReference type="GO" id="GO:0006099">
    <property type="term" value="P:tricarboxylic acid cycle"/>
    <property type="evidence" value="ECO:0007669"/>
    <property type="project" value="UniProtKB-UniPathway"/>
</dbReference>
<evidence type="ECO:0000259" key="8">
    <source>
        <dbReference type="Pfam" id="PF00694"/>
    </source>
</evidence>
<dbReference type="GO" id="GO:0003994">
    <property type="term" value="F:aconitate hydratase activity"/>
    <property type="evidence" value="ECO:0007669"/>
    <property type="project" value="TreeGrafter"/>
</dbReference>
<organism evidence="9 10">
    <name type="scientific">Aminicella lysinilytica</name>
    <dbReference type="NCBI Taxonomy" id="433323"/>
    <lineage>
        <taxon>Bacteria</taxon>
        <taxon>Bacillati</taxon>
        <taxon>Bacillota</taxon>
        <taxon>Clostridia</taxon>
        <taxon>Peptostreptococcales</taxon>
        <taxon>Anaerovoracaceae</taxon>
        <taxon>Aminicella</taxon>
    </lineage>
</organism>
<dbReference type="UniPathway" id="UPA00223">
    <property type="reaction ID" value="UER00718"/>
</dbReference>
<dbReference type="InterPro" id="IPR050926">
    <property type="entry name" value="Aconitase/IPM_isomerase"/>
</dbReference>
<comment type="subunit">
    <text evidence="3">Monomer.</text>
</comment>
<dbReference type="SUPFAM" id="SSF52016">
    <property type="entry name" value="LeuD/IlvD-like"/>
    <property type="match status" value="1"/>
</dbReference>
<dbReference type="InterPro" id="IPR015931">
    <property type="entry name" value="Acnase/IPM_dHydase_lsu_aba_1/3"/>
</dbReference>
<evidence type="ECO:0000256" key="5">
    <source>
        <dbReference type="ARBA" id="ARBA00023004"/>
    </source>
</evidence>
<dbReference type="InterPro" id="IPR000573">
    <property type="entry name" value="AconitaseA/IPMdHydase_ssu_swvl"/>
</dbReference>
<evidence type="ECO:0000256" key="6">
    <source>
        <dbReference type="ARBA" id="ARBA00023014"/>
    </source>
</evidence>
<dbReference type="GO" id="GO:0051539">
    <property type="term" value="F:4 iron, 4 sulfur cluster binding"/>
    <property type="evidence" value="ECO:0007669"/>
    <property type="project" value="TreeGrafter"/>
</dbReference>
<keyword evidence="5" id="KW-0408">Iron</keyword>
<keyword evidence="6" id="KW-0411">Iron-sulfur</keyword>
<evidence type="ECO:0000313" key="9">
    <source>
        <dbReference type="EMBL" id="TDP49826.1"/>
    </source>
</evidence>
<keyword evidence="4" id="KW-0479">Metal-binding</keyword>
<dbReference type="PRINTS" id="PR00415">
    <property type="entry name" value="ACONITASE"/>
</dbReference>
<keyword evidence="10" id="KW-1185">Reference proteome</keyword>
<dbReference type="PANTHER" id="PTHR43160:SF3">
    <property type="entry name" value="ACONITATE HYDRATASE, MITOCHONDRIAL"/>
    <property type="match status" value="1"/>
</dbReference>
<dbReference type="RefSeq" id="WP_133529172.1">
    <property type="nucleotide sequence ID" value="NZ_SNXO01000044.1"/>
</dbReference>
<dbReference type="NCBIfam" id="TIGR01342">
    <property type="entry name" value="acon_putative"/>
    <property type="match status" value="1"/>
</dbReference>
<name>A0A4R6PXP7_9FIRM</name>
<feature type="domain" description="Aconitase/3-isopropylmalate dehydratase large subunit alpha/beta/alpha" evidence="7">
    <location>
        <begin position="7"/>
        <end position="282"/>
    </location>
</feature>
<dbReference type="CDD" id="cd01579">
    <property type="entry name" value="AcnA_Bact_Swivel"/>
    <property type="match status" value="1"/>
</dbReference>
<dbReference type="GO" id="GO:0005829">
    <property type="term" value="C:cytosol"/>
    <property type="evidence" value="ECO:0007669"/>
    <property type="project" value="TreeGrafter"/>
</dbReference>
<proteinExistence type="inferred from homology"/>
<dbReference type="OrthoDB" id="9764318at2"/>
<dbReference type="PROSITE" id="PS00450">
    <property type="entry name" value="ACONITASE_1"/>
    <property type="match status" value="1"/>
</dbReference>
<dbReference type="Proteomes" id="UP000295500">
    <property type="component" value="Unassembled WGS sequence"/>
</dbReference>
<dbReference type="InterPro" id="IPR006250">
    <property type="entry name" value="Aconitase_put"/>
</dbReference>
<gene>
    <name evidence="9" type="ORF">EV211_1444</name>
</gene>
<comment type="similarity">
    <text evidence="2">Belongs to the aconitase/IPM isomerase family.</text>
</comment>
<accession>A0A4R6PXP7</accession>
<dbReference type="Gene3D" id="3.20.19.10">
    <property type="entry name" value="Aconitase, domain 4"/>
    <property type="match status" value="1"/>
</dbReference>
<reference evidence="9 10" key="1">
    <citation type="submission" date="2019-03" db="EMBL/GenBank/DDBJ databases">
        <title>Genomic Encyclopedia of Type Strains, Phase IV (KMG-IV): sequencing the most valuable type-strain genomes for metagenomic binning, comparative biology and taxonomic classification.</title>
        <authorList>
            <person name="Goeker M."/>
        </authorList>
    </citation>
    <scope>NUCLEOTIDE SEQUENCE [LARGE SCALE GENOMIC DNA]</scope>
    <source>
        <strain evidence="9 10">DSM 28287</strain>
    </source>
</reference>
<evidence type="ECO:0000256" key="2">
    <source>
        <dbReference type="ARBA" id="ARBA00007185"/>
    </source>
</evidence>
<dbReference type="InterPro" id="IPR036008">
    <property type="entry name" value="Aconitase_4Fe-4S_dom"/>
</dbReference>
<evidence type="ECO:0000256" key="3">
    <source>
        <dbReference type="ARBA" id="ARBA00011245"/>
    </source>
</evidence>
<sequence length="641" mass="67671">MGLTIAQKIIREHLVSGTMEPGQEIALRIDQTLTQDATGTMAYLEFETMGIPRVRTELSVAYVDHNTLQSGFMNADDHRFIQSAARKFGLKFSRPGNGICHQVHLERFGKPGKTLIGSDSHTPTGGGIGMLAIGAGGLDVAVAMGGGAYYVTMPKMYKVNLTGALRPMVTAKDASLELLRQLSVKGGVGAVVEWGGPGVATLSVPERATITNMGAEVGATTSIFPSDDVTRAFLAAEGRPEDFTALASDEDAVYDKVIDIDLSTLTPMIACPHSPDNVVKVGDIAGTKVDQVCIGSCTNSSLYDMLKVAALLKGRTIDSSVSLSISPGSKQVLTMLADCGALSDILASGARVLECACGPCIGMGFSPNSGGVSLRTFNRNFEGRSGTADGRVYLVSPETAVAAALNGVITDPMTLGEMPEVTMPDAFKIDDSAILEPATPEEAGDVEIIRGPNIKEFPAGEPVDDDFAAPLVLKVGDNITTDHIMPAGARILPYRSNIPHLSQFCFEVCDKTFPERAKSAGRSVIVGGDNYGQGSSREHAALVPLYLGVRVVIAKSFARIHAANLINAGIMPLTFADPADYDKLSQGDRLKLSGILKGLDSGEILLQDGNDEIRLTCSFTDRQKKILMAGGLLKYVAGEAE</sequence>
<evidence type="ECO:0000313" key="10">
    <source>
        <dbReference type="Proteomes" id="UP000295500"/>
    </source>
</evidence>